<dbReference type="EMBL" id="VOEI01000010">
    <property type="protein sequence ID" value="TWR23775.1"/>
    <property type="molecule type" value="Genomic_DNA"/>
</dbReference>
<gene>
    <name evidence="2" type="ORF">FPZ42_18960</name>
</gene>
<reference evidence="2 3" key="1">
    <citation type="submission" date="2019-07" db="EMBL/GenBank/DDBJ databases">
        <authorList>
            <person name="Kim J."/>
        </authorList>
    </citation>
    <scope>NUCLEOTIDE SEQUENCE [LARGE SCALE GENOMIC DNA]</scope>
    <source>
        <strain evidence="2 3">MJ1a</strain>
    </source>
</reference>
<evidence type="ECO:0000313" key="3">
    <source>
        <dbReference type="Proteomes" id="UP000318010"/>
    </source>
</evidence>
<feature type="domain" description="BLUF" evidence="1">
    <location>
        <begin position="12"/>
        <end position="103"/>
    </location>
</feature>
<evidence type="ECO:0000313" key="2">
    <source>
        <dbReference type="EMBL" id="TWR23775.1"/>
    </source>
</evidence>
<dbReference type="InterPro" id="IPR007024">
    <property type="entry name" value="BLUF_domain"/>
</dbReference>
<dbReference type="SUPFAM" id="SSF54975">
    <property type="entry name" value="Acylphosphatase/BLUF domain-like"/>
    <property type="match status" value="1"/>
</dbReference>
<dbReference type="OrthoDB" id="1122028at2"/>
<dbReference type="Proteomes" id="UP000318010">
    <property type="component" value="Unassembled WGS sequence"/>
</dbReference>
<proteinExistence type="predicted"/>
<dbReference type="InterPro" id="IPR036046">
    <property type="entry name" value="Acylphosphatase-like_dom_sf"/>
</dbReference>
<evidence type="ECO:0000259" key="1">
    <source>
        <dbReference type="PROSITE" id="PS50925"/>
    </source>
</evidence>
<dbReference type="Pfam" id="PF04940">
    <property type="entry name" value="BLUF"/>
    <property type="match status" value="1"/>
</dbReference>
<dbReference type="AlphaFoldDB" id="A0A563TWQ3"/>
<keyword evidence="3" id="KW-1185">Reference proteome</keyword>
<dbReference type="SMART" id="SM01034">
    <property type="entry name" value="BLUF"/>
    <property type="match status" value="1"/>
</dbReference>
<protein>
    <submittedName>
        <fullName evidence="2">BLUF domain-containing protein</fullName>
    </submittedName>
</protein>
<accession>A0A563TWQ3</accession>
<dbReference type="PROSITE" id="PS50925">
    <property type="entry name" value="BLUF"/>
    <property type="match status" value="1"/>
</dbReference>
<dbReference type="Gene3D" id="3.30.70.100">
    <property type="match status" value="1"/>
</dbReference>
<name>A0A563TWQ3_9SPHI</name>
<dbReference type="GO" id="GO:0009882">
    <property type="term" value="F:blue light photoreceptor activity"/>
    <property type="evidence" value="ECO:0007669"/>
    <property type="project" value="InterPro"/>
</dbReference>
<sequence>MFINIEASTYIMKTIVYISKSAYPMHENQLLDILHSSRIHNAAVNISGVLLYSEGTFIQLLEGRDKIIDALYKRIQADERHTNVITLVNQTTDEKSFEQWLMGFAVTDANKTEKLVGYLKSLNELDLDNKDSEAVLAIKAFIESSQLNIQD</sequence>
<dbReference type="GO" id="GO:0071949">
    <property type="term" value="F:FAD binding"/>
    <property type="evidence" value="ECO:0007669"/>
    <property type="project" value="InterPro"/>
</dbReference>
<comment type="caution">
    <text evidence="2">The sequence shown here is derived from an EMBL/GenBank/DDBJ whole genome shotgun (WGS) entry which is preliminary data.</text>
</comment>
<organism evidence="2 3">
    <name type="scientific">Mucilaginibacter achroorhodeus</name>
    <dbReference type="NCBI Taxonomy" id="2599294"/>
    <lineage>
        <taxon>Bacteria</taxon>
        <taxon>Pseudomonadati</taxon>
        <taxon>Bacteroidota</taxon>
        <taxon>Sphingobacteriia</taxon>
        <taxon>Sphingobacteriales</taxon>
        <taxon>Sphingobacteriaceae</taxon>
        <taxon>Mucilaginibacter</taxon>
    </lineage>
</organism>